<evidence type="ECO:0000256" key="2">
    <source>
        <dbReference type="PIRSR" id="PIRSR607822-1"/>
    </source>
</evidence>
<keyword evidence="2" id="KW-0862">Zinc</keyword>
<feature type="binding site" evidence="2">
    <location>
        <position position="327"/>
    </location>
    <ligand>
        <name>Zn(2+)</name>
        <dbReference type="ChEBI" id="CHEBI:29105"/>
    </ligand>
</feature>
<dbReference type="SUPFAM" id="SSF158745">
    <property type="entry name" value="LanC-like"/>
    <property type="match status" value="1"/>
</dbReference>
<feature type="binding site" evidence="2">
    <location>
        <position position="281"/>
    </location>
    <ligand>
        <name>Zn(2+)</name>
        <dbReference type="ChEBI" id="CHEBI:29105"/>
    </ligand>
</feature>
<dbReference type="InParanoid" id="A0A078BA43"/>
<dbReference type="OrthoDB" id="10257263at2759"/>
<dbReference type="GO" id="GO:0031179">
    <property type="term" value="P:peptide modification"/>
    <property type="evidence" value="ECO:0007669"/>
    <property type="project" value="InterPro"/>
</dbReference>
<protein>
    <submittedName>
        <fullName evidence="3">Lanc-like protein 2</fullName>
    </submittedName>
</protein>
<dbReference type="PRINTS" id="PR01950">
    <property type="entry name" value="LANCSUPER"/>
</dbReference>
<dbReference type="GO" id="GO:0005975">
    <property type="term" value="P:carbohydrate metabolic process"/>
    <property type="evidence" value="ECO:0007669"/>
    <property type="project" value="InterPro"/>
</dbReference>
<feature type="binding site" evidence="2">
    <location>
        <position position="328"/>
    </location>
    <ligand>
        <name>Zn(2+)</name>
        <dbReference type="ChEBI" id="CHEBI:29105"/>
    </ligand>
</feature>
<dbReference type="AlphaFoldDB" id="A0A078BA43"/>
<dbReference type="InterPro" id="IPR020464">
    <property type="entry name" value="LanC-like_prot_euk"/>
</dbReference>
<dbReference type="OMA" id="LSLYFEW"/>
<dbReference type="FunCoup" id="A0A078BA43">
    <property type="interactions" value="24"/>
</dbReference>
<dbReference type="PRINTS" id="PR01951">
    <property type="entry name" value="LANCEUKARYTE"/>
</dbReference>
<dbReference type="PANTHER" id="PTHR12736:SF7">
    <property type="entry name" value="LANC-LIKE PROTEIN 3"/>
    <property type="match status" value="1"/>
</dbReference>
<gene>
    <name evidence="3" type="primary">Contig15731.g16763</name>
    <name evidence="3" type="ORF">STYLEM_20266</name>
</gene>
<dbReference type="Pfam" id="PF05147">
    <property type="entry name" value="LANC_like"/>
    <property type="match status" value="1"/>
</dbReference>
<dbReference type="CDD" id="cd04794">
    <property type="entry name" value="euk_LANCL"/>
    <property type="match status" value="1"/>
</dbReference>
<comment type="similarity">
    <text evidence="1">Belongs to the LanC-like protein family.</text>
</comment>
<dbReference type="Proteomes" id="UP000039865">
    <property type="component" value="Unassembled WGS sequence"/>
</dbReference>
<dbReference type="Gene3D" id="1.50.10.10">
    <property type="match status" value="1"/>
</dbReference>
<evidence type="ECO:0000256" key="1">
    <source>
        <dbReference type="ARBA" id="ARBA00007179"/>
    </source>
</evidence>
<dbReference type="PANTHER" id="PTHR12736">
    <property type="entry name" value="LANC-LIKE PROTEIN"/>
    <property type="match status" value="1"/>
</dbReference>
<dbReference type="GO" id="GO:0046872">
    <property type="term" value="F:metal ion binding"/>
    <property type="evidence" value="ECO:0007669"/>
    <property type="project" value="UniProtKB-KW"/>
</dbReference>
<dbReference type="SMART" id="SM01260">
    <property type="entry name" value="LANC_like"/>
    <property type="match status" value="1"/>
</dbReference>
<dbReference type="EMBL" id="CCKQ01019106">
    <property type="protein sequence ID" value="CDW91116.1"/>
    <property type="molecule type" value="Genomic_DNA"/>
</dbReference>
<dbReference type="InterPro" id="IPR007822">
    <property type="entry name" value="LANC-like"/>
</dbReference>
<proteinExistence type="inferred from homology"/>
<reference evidence="3 4" key="1">
    <citation type="submission" date="2014-06" db="EMBL/GenBank/DDBJ databases">
        <authorList>
            <person name="Swart Estienne"/>
        </authorList>
    </citation>
    <scope>NUCLEOTIDE SEQUENCE [LARGE SCALE GENOMIC DNA]</scope>
    <source>
        <strain evidence="3 4">130c</strain>
    </source>
</reference>
<keyword evidence="4" id="KW-1185">Reference proteome</keyword>
<dbReference type="GO" id="GO:0005886">
    <property type="term" value="C:plasma membrane"/>
    <property type="evidence" value="ECO:0007669"/>
    <property type="project" value="TreeGrafter"/>
</dbReference>
<name>A0A078BA43_STYLE</name>
<organism evidence="3 4">
    <name type="scientific">Stylonychia lemnae</name>
    <name type="common">Ciliate</name>
    <dbReference type="NCBI Taxonomy" id="5949"/>
    <lineage>
        <taxon>Eukaryota</taxon>
        <taxon>Sar</taxon>
        <taxon>Alveolata</taxon>
        <taxon>Ciliophora</taxon>
        <taxon>Intramacronucleata</taxon>
        <taxon>Spirotrichea</taxon>
        <taxon>Stichotrichia</taxon>
        <taxon>Sporadotrichida</taxon>
        <taxon>Oxytrichidae</taxon>
        <taxon>Stylonychinae</taxon>
        <taxon>Stylonychia</taxon>
    </lineage>
</organism>
<sequence>MQEQIAIKISQSVFKTFDDQYETISLRRVFSDNKQNTDTSIYTGSGGVVYTYYQIMKYLNLVKEQKDLLEHVSLRFQESLELNIKMIEEGRCKKGLKNPSFFQSVAGLYTIGALHYHEQKNQKEQERMLDKLLEHYYVFENDLGEYAEDEILYGISGYLYCLLEVISKIDAKNERALKRVHKIIDTLLMDGTQWSQSDEYILIKWPRDRKEKKFYMGGAHGLIGVLQILLQAVNIIPDLKSDKNLMLIIKNSCEFVVEMQLESGNFPSSLGKKDDILVHFCHGSTGASSFLVSAYQTFKEQKYLDSLFRAGELIWEKGLLKKGNGICHGISGNAYALHSIYRLTNDEKWLNRSLIFIKATFDSDIQQICADYDDQGRIIPGVPDCPYSLMEGIGGQLVLYSQALQEDMNSVKFPGYEIIF</sequence>
<evidence type="ECO:0000313" key="4">
    <source>
        <dbReference type="Proteomes" id="UP000039865"/>
    </source>
</evidence>
<evidence type="ECO:0000313" key="3">
    <source>
        <dbReference type="EMBL" id="CDW91116.1"/>
    </source>
</evidence>
<accession>A0A078BA43</accession>
<dbReference type="InterPro" id="IPR012341">
    <property type="entry name" value="6hp_glycosidase-like_sf"/>
</dbReference>
<keyword evidence="2" id="KW-0479">Metal-binding</keyword>